<dbReference type="STRING" id="35722.A0A0B7NHW3"/>
<dbReference type="InterPro" id="IPR049362">
    <property type="entry name" value="TTI1_rpt"/>
</dbReference>
<gene>
    <name evidence="4" type="primary">PARPA_12478.1 scaffold 45109</name>
</gene>
<dbReference type="PANTHER" id="PTHR18460:SF3">
    <property type="entry name" value="TELO2-INTERACTING PROTEIN 1 HOMOLOG"/>
    <property type="match status" value="1"/>
</dbReference>
<dbReference type="Pfam" id="PF21547">
    <property type="entry name" value="TTI1"/>
    <property type="match status" value="1"/>
</dbReference>
<dbReference type="Pfam" id="PF24176">
    <property type="entry name" value="TPR_TTI1_2nd"/>
    <property type="match status" value="1"/>
</dbReference>
<evidence type="ECO:0000313" key="5">
    <source>
        <dbReference type="Proteomes" id="UP000054107"/>
    </source>
</evidence>
<dbReference type="GO" id="GO:0005737">
    <property type="term" value="C:cytoplasm"/>
    <property type="evidence" value="ECO:0007669"/>
    <property type="project" value="TreeGrafter"/>
</dbReference>
<evidence type="ECO:0000259" key="2">
    <source>
        <dbReference type="Pfam" id="PF24173"/>
    </source>
</evidence>
<proteinExistence type="predicted"/>
<feature type="domain" description="TTI1 N-terminal TPR" evidence="2">
    <location>
        <begin position="9"/>
        <end position="371"/>
    </location>
</feature>
<evidence type="ECO:0008006" key="6">
    <source>
        <dbReference type="Google" id="ProtNLM"/>
    </source>
</evidence>
<dbReference type="InterPro" id="IPR057567">
    <property type="entry name" value="TPR_TTI1_C"/>
</dbReference>
<reference evidence="4 5" key="1">
    <citation type="submission" date="2014-09" db="EMBL/GenBank/DDBJ databases">
        <authorList>
            <person name="Ellenberger Sabrina"/>
        </authorList>
    </citation>
    <scope>NUCLEOTIDE SEQUENCE [LARGE SCALE GENOMIC DNA]</scope>
    <source>
        <strain evidence="4 5">CBS 412.66</strain>
    </source>
</reference>
<dbReference type="InterPro" id="IPR011989">
    <property type="entry name" value="ARM-like"/>
</dbReference>
<dbReference type="Pfam" id="PF24173">
    <property type="entry name" value="TPR_TTI1_N"/>
    <property type="match status" value="1"/>
</dbReference>
<dbReference type="AlphaFoldDB" id="A0A0B7NHW3"/>
<evidence type="ECO:0000259" key="3">
    <source>
        <dbReference type="Pfam" id="PF24181"/>
    </source>
</evidence>
<dbReference type="Pfam" id="PF24181">
    <property type="entry name" value="TPR_TTI1_C"/>
    <property type="match status" value="1"/>
</dbReference>
<dbReference type="InterPro" id="IPR016024">
    <property type="entry name" value="ARM-type_fold"/>
</dbReference>
<dbReference type="Proteomes" id="UP000054107">
    <property type="component" value="Unassembled WGS sequence"/>
</dbReference>
<feature type="region of interest" description="Disordered" evidence="1">
    <location>
        <begin position="289"/>
        <end position="308"/>
    </location>
</feature>
<dbReference type="EMBL" id="LN733769">
    <property type="protein sequence ID" value="CEP18176.1"/>
    <property type="molecule type" value="Genomic_DNA"/>
</dbReference>
<evidence type="ECO:0000256" key="1">
    <source>
        <dbReference type="SAM" id="MobiDB-lite"/>
    </source>
</evidence>
<organism evidence="4 5">
    <name type="scientific">Parasitella parasitica</name>
    <dbReference type="NCBI Taxonomy" id="35722"/>
    <lineage>
        <taxon>Eukaryota</taxon>
        <taxon>Fungi</taxon>
        <taxon>Fungi incertae sedis</taxon>
        <taxon>Mucoromycota</taxon>
        <taxon>Mucoromycotina</taxon>
        <taxon>Mucoromycetes</taxon>
        <taxon>Mucorales</taxon>
        <taxon>Mucorineae</taxon>
        <taxon>Mucoraceae</taxon>
        <taxon>Parasitella</taxon>
    </lineage>
</organism>
<dbReference type="SUPFAM" id="SSF48371">
    <property type="entry name" value="ARM repeat"/>
    <property type="match status" value="1"/>
</dbReference>
<feature type="region of interest" description="Disordered" evidence="1">
    <location>
        <begin position="856"/>
        <end position="877"/>
    </location>
</feature>
<dbReference type="Gene3D" id="1.25.10.10">
    <property type="entry name" value="Leucine-rich Repeat Variant"/>
    <property type="match status" value="1"/>
</dbReference>
<name>A0A0B7NHW3_9FUNG</name>
<sequence>MSETARQLFDELKSIGDALLSLSPRISRSNSGEAASLLNKLLQLLQDTKAPETTITNANITVIIIPLLSIYKSMAVKEKGGFEVIIEPWLKIMHFLLGSTLIKTSMDPRFIIELMILLATVMDQASSPTSISKMTATSEEIKHLAVKCLSEALPMQYKESEMEANANTGLSRAIHQESFIITASQIITALLNIIRLQQNLQLRLDAIQVLSQLLHNNIQDIDKLAQLLPGIVSKLCATLTQRSQNTNHRLLCSLLDAIGDLIQAVMRDDMNPNLVEITTFEDILAQYNNESRQEEQQPETTKGARNKEWYSRAKKELHSMLGQILQLRLYPDWRTRLAFVEFSYKILSTCSRTLDNCVRPLLEMLVLHADDPYSQVSIVCDLHMHTLLASPSFGKIIMPSLKEDLYEWIMKFPQYVISKDEQEKSMAMSLIAGMIMLLGDQAQSVLSVVLGRASDGWMTALEIDKHSLGILEKKQSERFIELGGPAATSDGATPLYPSIRFKHIVTDMSAAKLSRLLNIIGQHCDLSSWVNHFMRYISTDSRQSNDPQAAYIVHALLSAYFSSDSNVGEATEEWIVDDDTENTTEIKKLRFKKIAAQVLNDTMDILSDAARTSTTLNVLAATSTLNLDDESGHVLTVCFGLQIVGLIACILDQGYLQEQFITILYPLLAHLGSSNVYIHTYALITLDAIAVVCGLDGAKELVIRNIDYIINSISQHISVLTDNARVPLVLKALIHVGGYTSINYLDDTVQEIYFALERYSLDDWLCTQLCSVLFEIVQTLEKNILPSTVTDAVRAFNEPNVPEPGAVSSEILSFIQGDNGSVDEEFKSMEEIGKYFLDRQEKGLHEDLTLDQIMEQGNLPMDPPKHNGETGEEEGDDKPIPLTHGQQMAKEVMDKVSHFLTASSPKLRSQILSLLTCGVSILSDHPTEMNQLVHAIWQSIVNRFSDPENYVVLQAATLVEKISQVSTDFLSTKFAADLWPKFKLLLQRGVFAAISDPLSTGYSIYSVYHRTQLCLLNTLSRITYHVPMKQELIKDILETVRYYYKNERVDQQLDRACQGLFAGLSTQQSDTVWLYQQQHDAPLVPPNAELLDVFKVPEWMSFINSRDSSKSKAVQFK</sequence>
<dbReference type="OrthoDB" id="49511at2759"/>
<keyword evidence="5" id="KW-1185">Reference proteome</keyword>
<feature type="domain" description="TTI1 C-terminal TPR" evidence="3">
    <location>
        <begin position="823"/>
        <end position="1073"/>
    </location>
</feature>
<evidence type="ECO:0000313" key="4">
    <source>
        <dbReference type="EMBL" id="CEP18176.1"/>
    </source>
</evidence>
<dbReference type="InterPro" id="IPR057566">
    <property type="entry name" value="TPR_TTI1_N"/>
</dbReference>
<protein>
    <recommendedName>
        <fullName evidence="6">TEL2-interacting protein 1</fullName>
    </recommendedName>
</protein>
<dbReference type="InterPro" id="IPR052587">
    <property type="entry name" value="TELO2-interacting_protein_1"/>
</dbReference>
<dbReference type="PANTHER" id="PTHR18460">
    <property type="entry name" value="TEL2 INTERACTING PROTEIN 1 TTI1 FAMILY MEMBER"/>
    <property type="match status" value="1"/>
</dbReference>
<accession>A0A0B7NHW3</accession>